<comment type="similarity">
    <text evidence="3">Belongs to the dsrC/tusE family.</text>
</comment>
<organism evidence="4 5">
    <name type="scientific">Gilvimarinus gilvus</name>
    <dbReference type="NCBI Taxonomy" id="3058038"/>
    <lineage>
        <taxon>Bacteria</taxon>
        <taxon>Pseudomonadati</taxon>
        <taxon>Pseudomonadota</taxon>
        <taxon>Gammaproteobacteria</taxon>
        <taxon>Cellvibrionales</taxon>
        <taxon>Cellvibrionaceae</taxon>
        <taxon>Gilvimarinus</taxon>
    </lineage>
</organism>
<dbReference type="SUPFAM" id="SSF69721">
    <property type="entry name" value="DsrC, the gamma subunit of dissimilatory sulfite reductase"/>
    <property type="match status" value="1"/>
</dbReference>
<dbReference type="Gene3D" id="1.10.10.370">
    <property type="entry name" value="DsrC-like protein, C-terminal domain"/>
    <property type="match status" value="1"/>
</dbReference>
<dbReference type="Gene3D" id="3.30.1420.10">
    <property type="match status" value="1"/>
</dbReference>
<dbReference type="Proteomes" id="UP001273505">
    <property type="component" value="Unassembled WGS sequence"/>
</dbReference>
<comment type="caution">
    <text evidence="4">The sequence shown here is derived from an EMBL/GenBank/DDBJ whole genome shotgun (WGS) entry which is preliminary data.</text>
</comment>
<keyword evidence="2" id="KW-0963">Cytoplasm</keyword>
<dbReference type="EMBL" id="JAXAFO010000011">
    <property type="protein sequence ID" value="MDX6849373.1"/>
    <property type="molecule type" value="Genomic_DNA"/>
</dbReference>
<evidence type="ECO:0000313" key="4">
    <source>
        <dbReference type="EMBL" id="MDX6849373.1"/>
    </source>
</evidence>
<keyword evidence="3" id="KW-0808">Transferase</keyword>
<dbReference type="PIRSF" id="PIRSF006223">
    <property type="entry name" value="DsrC_TusE"/>
    <property type="match status" value="1"/>
</dbReference>
<comment type="subcellular location">
    <subcellularLocation>
        <location evidence="1">Cytoplasm</location>
    </subcellularLocation>
</comment>
<evidence type="ECO:0000313" key="5">
    <source>
        <dbReference type="Proteomes" id="UP001273505"/>
    </source>
</evidence>
<dbReference type="Pfam" id="PF04358">
    <property type="entry name" value="DsrC"/>
    <property type="match status" value="1"/>
</dbReference>
<comment type="function">
    <text evidence="3">Part of a sulfur-relay system.</text>
</comment>
<dbReference type="InterPro" id="IPR042072">
    <property type="entry name" value="DsrC-like_C"/>
</dbReference>
<evidence type="ECO:0000256" key="1">
    <source>
        <dbReference type="ARBA" id="ARBA00004496"/>
    </source>
</evidence>
<reference evidence="4 5" key="1">
    <citation type="submission" date="2023-11" db="EMBL/GenBank/DDBJ databases">
        <title>Gilvimarinus fulvus sp. nov., isolated from the surface of Kelp.</title>
        <authorList>
            <person name="Sun Y.Y."/>
            <person name="Gong Y."/>
            <person name="Du Z.J."/>
        </authorList>
    </citation>
    <scope>NUCLEOTIDE SEQUENCE [LARGE SCALE GENOMIC DNA]</scope>
    <source>
        <strain evidence="4 5">SDUM040013</strain>
    </source>
</reference>
<keyword evidence="5" id="KW-1185">Reference proteome</keyword>
<dbReference type="NCBIfam" id="TIGR03342">
    <property type="entry name" value="dsrC_tusE_dsvC"/>
    <property type="match status" value="1"/>
</dbReference>
<accession>A0ABU4RWY4</accession>
<name>A0ABU4RWY4_9GAMM</name>
<gene>
    <name evidence="4" type="ORF">SCD92_08380</name>
</gene>
<sequence length="106" mass="11615">MADSLPALDKDGYLLSLGDWSGEVAAILARNEGITLTAQHWEIIELIQAFYKDFELAPANRALVRYIQQTLGGEKGKSIYLMQLFPPNPALIAAKIAGLPRPANCF</sequence>
<dbReference type="InterPro" id="IPR043163">
    <property type="entry name" value="DsrC-like_N"/>
</dbReference>
<evidence type="ECO:0000256" key="3">
    <source>
        <dbReference type="PIRNR" id="PIRNR006223"/>
    </source>
</evidence>
<dbReference type="PANTHER" id="PTHR37010:SF1">
    <property type="entry name" value="SULFURTRANSFERASE TUSE"/>
    <property type="match status" value="1"/>
</dbReference>
<proteinExistence type="inferred from homology"/>
<dbReference type="InterPro" id="IPR007453">
    <property type="entry name" value="DsrC/TusE"/>
</dbReference>
<evidence type="ECO:0000256" key="2">
    <source>
        <dbReference type="ARBA" id="ARBA00022490"/>
    </source>
</evidence>
<dbReference type="InterPro" id="IPR025526">
    <property type="entry name" value="DsrC-like_dom_sf"/>
</dbReference>
<protein>
    <recommendedName>
        <fullName evidence="3">Sulfurtransferase</fullName>
        <ecNumber evidence="3">2.8.1.-</ecNumber>
    </recommendedName>
</protein>
<dbReference type="PANTHER" id="PTHR37010">
    <property type="entry name" value="SULFURTRANSFERASE TUSE"/>
    <property type="match status" value="1"/>
</dbReference>
<dbReference type="RefSeq" id="WP_302721954.1">
    <property type="nucleotide sequence ID" value="NZ_JAULRU010000418.1"/>
</dbReference>
<dbReference type="EC" id="2.8.1.-" evidence="3"/>